<keyword evidence="1" id="KW-0812">Transmembrane</keyword>
<accession>A0ABV9QIA5</accession>
<dbReference type="RefSeq" id="WP_382434902.1">
    <property type="nucleotide sequence ID" value="NZ_JBHSHJ010000020.1"/>
</dbReference>
<keyword evidence="1" id="KW-1133">Transmembrane helix</keyword>
<reference evidence="3" key="1">
    <citation type="journal article" date="2019" name="Int. J. Syst. Evol. Microbiol.">
        <title>The Global Catalogue of Microorganisms (GCM) 10K type strain sequencing project: providing services to taxonomists for standard genome sequencing and annotation.</title>
        <authorList>
            <consortium name="The Broad Institute Genomics Platform"/>
            <consortium name="The Broad Institute Genome Sequencing Center for Infectious Disease"/>
            <person name="Wu L."/>
            <person name="Ma J."/>
        </authorList>
    </citation>
    <scope>NUCLEOTIDE SEQUENCE [LARGE SCALE GENOMIC DNA]</scope>
    <source>
        <strain evidence="3">CCUG 49452</strain>
    </source>
</reference>
<dbReference type="Proteomes" id="UP001596001">
    <property type="component" value="Unassembled WGS sequence"/>
</dbReference>
<protein>
    <submittedName>
        <fullName evidence="2">Uncharacterized protein</fullName>
    </submittedName>
</protein>
<evidence type="ECO:0000313" key="2">
    <source>
        <dbReference type="EMBL" id="MFC4790417.1"/>
    </source>
</evidence>
<dbReference type="EMBL" id="JBHSHJ010000020">
    <property type="protein sequence ID" value="MFC4790417.1"/>
    <property type="molecule type" value="Genomic_DNA"/>
</dbReference>
<evidence type="ECO:0000256" key="1">
    <source>
        <dbReference type="SAM" id="Phobius"/>
    </source>
</evidence>
<evidence type="ECO:0000313" key="3">
    <source>
        <dbReference type="Proteomes" id="UP001596001"/>
    </source>
</evidence>
<keyword evidence="3" id="KW-1185">Reference proteome</keyword>
<feature type="transmembrane region" description="Helical" evidence="1">
    <location>
        <begin position="23"/>
        <end position="42"/>
    </location>
</feature>
<name>A0ABV9QIA5_9BURK</name>
<organism evidence="2 3">
    <name type="scientific">Giesbergeria sinuosa</name>
    <dbReference type="NCBI Taxonomy" id="80883"/>
    <lineage>
        <taxon>Bacteria</taxon>
        <taxon>Pseudomonadati</taxon>
        <taxon>Pseudomonadota</taxon>
        <taxon>Betaproteobacteria</taxon>
        <taxon>Burkholderiales</taxon>
        <taxon>Comamonadaceae</taxon>
        <taxon>Giesbergeria</taxon>
    </lineage>
</organism>
<gene>
    <name evidence="2" type="ORF">ACFO6X_15660</name>
</gene>
<proteinExistence type="predicted"/>
<sequence length="201" mass="22926">MLSEEYCFLWIDWWPMCMTRTEWAGWMQAVGALLGLGVAIWVSGSAERLERRSAVIQARAFARELFVGISGMLYSAKNNERGMLIISIILMKELIALNQSIQLGRMDKEAMSAFINLRLYAAAVLIVAELYRDDPIPEKLIDFQRMMNYYHELTKVNLELLHKKHNSVPAESFNVESTIANLYSAADAAREFVKKDAPMKV</sequence>
<comment type="caution">
    <text evidence="2">The sequence shown here is derived from an EMBL/GenBank/DDBJ whole genome shotgun (WGS) entry which is preliminary data.</text>
</comment>
<keyword evidence="1" id="KW-0472">Membrane</keyword>